<keyword evidence="1" id="KW-0031">Aminopeptidase</keyword>
<dbReference type="AlphaFoldDB" id="A0A6G0Y8M9"/>
<evidence type="ECO:0000313" key="2">
    <source>
        <dbReference type="Proteomes" id="UP000478052"/>
    </source>
</evidence>
<keyword evidence="1" id="KW-0645">Protease</keyword>
<reference evidence="1 2" key="1">
    <citation type="submission" date="2019-08" db="EMBL/GenBank/DDBJ databases">
        <title>Whole genome of Aphis craccivora.</title>
        <authorList>
            <person name="Voronova N.V."/>
            <person name="Shulinski R.S."/>
            <person name="Bandarenka Y.V."/>
            <person name="Zhorov D.G."/>
            <person name="Warner D."/>
        </authorList>
    </citation>
    <scope>NUCLEOTIDE SEQUENCE [LARGE SCALE GENOMIC DNA]</scope>
    <source>
        <strain evidence="1">180601</strain>
        <tissue evidence="1">Whole Body</tissue>
    </source>
</reference>
<name>A0A6G0Y8M9_APHCR</name>
<dbReference type="EMBL" id="VUJU01005449">
    <property type="protein sequence ID" value="KAF0751189.1"/>
    <property type="molecule type" value="Genomic_DNA"/>
</dbReference>
<proteinExistence type="predicted"/>
<dbReference type="GO" id="GO:0004177">
    <property type="term" value="F:aminopeptidase activity"/>
    <property type="evidence" value="ECO:0007669"/>
    <property type="project" value="UniProtKB-KW"/>
</dbReference>
<comment type="caution">
    <text evidence="1">The sequence shown here is derived from an EMBL/GenBank/DDBJ whole genome shotgun (WGS) entry which is preliminary data.</text>
</comment>
<gene>
    <name evidence="1" type="ORF">FWK35_00014809</name>
</gene>
<keyword evidence="1" id="KW-0378">Hydrolase</keyword>
<keyword evidence="2" id="KW-1185">Reference proteome</keyword>
<dbReference type="OrthoDB" id="412814at2759"/>
<evidence type="ECO:0000313" key="1">
    <source>
        <dbReference type="EMBL" id="KAF0751189.1"/>
    </source>
</evidence>
<organism evidence="1 2">
    <name type="scientific">Aphis craccivora</name>
    <name type="common">Cowpea aphid</name>
    <dbReference type="NCBI Taxonomy" id="307492"/>
    <lineage>
        <taxon>Eukaryota</taxon>
        <taxon>Metazoa</taxon>
        <taxon>Ecdysozoa</taxon>
        <taxon>Arthropoda</taxon>
        <taxon>Hexapoda</taxon>
        <taxon>Insecta</taxon>
        <taxon>Pterygota</taxon>
        <taxon>Neoptera</taxon>
        <taxon>Paraneoptera</taxon>
        <taxon>Hemiptera</taxon>
        <taxon>Sternorrhyncha</taxon>
        <taxon>Aphidomorpha</taxon>
        <taxon>Aphidoidea</taxon>
        <taxon>Aphididae</taxon>
        <taxon>Aphidini</taxon>
        <taxon>Aphis</taxon>
        <taxon>Aphis</taxon>
    </lineage>
</organism>
<accession>A0A6G0Y8M9</accession>
<dbReference type="Proteomes" id="UP000478052">
    <property type="component" value="Unassembled WGS sequence"/>
</dbReference>
<dbReference type="Gene3D" id="3.40.220.10">
    <property type="entry name" value="Leucine Aminopeptidase, subunit E, domain 1"/>
    <property type="match status" value="1"/>
</dbReference>
<dbReference type="InterPro" id="IPR043472">
    <property type="entry name" value="Macro_dom-like"/>
</dbReference>
<sequence>MYLRASKSLSRITAIANRCSPAVVKRRDFSDNVDCAKVRLPYGCSNRGLVVGVYIDDSGNNVKLTPAADQINQESGGTILKALKIYSLSYNLD</sequence>
<protein>
    <submittedName>
        <fullName evidence="1">Cytosol aminopeptidase-like isoform X2</fullName>
    </submittedName>
</protein>